<proteinExistence type="predicted"/>
<dbReference type="AlphaFoldDB" id="A0A848J5I2"/>
<dbReference type="Proteomes" id="UP000559010">
    <property type="component" value="Unassembled WGS sequence"/>
</dbReference>
<protein>
    <submittedName>
        <fullName evidence="1">Uncharacterized protein</fullName>
    </submittedName>
</protein>
<evidence type="ECO:0000313" key="1">
    <source>
        <dbReference type="EMBL" id="NMM49724.1"/>
    </source>
</evidence>
<sequence>MKKLFYFAVFLMCVGVVVYQYVLPMWLANQLNDTEGADMTLLPEKVQMDVKEAQKEIEATFEKFEDVKSTMPEETQKVSSDEIVDIIDKVKVSEMKAVVDALSQSDYTTLDEAWDISINEVSIDDSELDKFKPYYEAVFTPDKIRKIVATLEEHNLLNQLSGPVIKQTAKEYIKKNSHRIDDIEPKNVN</sequence>
<name>A0A848J5I2_9BACT</name>
<reference evidence="1 2" key="1">
    <citation type="submission" date="2020-04" db="EMBL/GenBank/DDBJ databases">
        <title>Flammeovirgaceae bacterium KN852 isolated from deep sea.</title>
        <authorList>
            <person name="Zhang D.-C."/>
        </authorList>
    </citation>
    <scope>NUCLEOTIDE SEQUENCE [LARGE SCALE GENOMIC DNA]</scope>
    <source>
        <strain evidence="1 2">KN852</strain>
    </source>
</reference>
<dbReference type="RefSeq" id="WP_169683102.1">
    <property type="nucleotide sequence ID" value="NZ_JABBNU010000009.1"/>
</dbReference>
<dbReference type="EMBL" id="JABBNU010000009">
    <property type="protein sequence ID" value="NMM49724.1"/>
    <property type="molecule type" value="Genomic_DNA"/>
</dbReference>
<evidence type="ECO:0000313" key="2">
    <source>
        <dbReference type="Proteomes" id="UP000559010"/>
    </source>
</evidence>
<keyword evidence="2" id="KW-1185">Reference proteome</keyword>
<organism evidence="1 2">
    <name type="scientific">Marinigracilibium pacificum</name>
    <dbReference type="NCBI Taxonomy" id="2729599"/>
    <lineage>
        <taxon>Bacteria</taxon>
        <taxon>Pseudomonadati</taxon>
        <taxon>Bacteroidota</taxon>
        <taxon>Cytophagia</taxon>
        <taxon>Cytophagales</taxon>
        <taxon>Flammeovirgaceae</taxon>
        <taxon>Marinigracilibium</taxon>
    </lineage>
</organism>
<comment type="caution">
    <text evidence="1">The sequence shown here is derived from an EMBL/GenBank/DDBJ whole genome shotgun (WGS) entry which is preliminary data.</text>
</comment>
<gene>
    <name evidence="1" type="ORF">HH304_15055</name>
</gene>
<accession>A0A848J5I2</accession>